<feature type="domain" description="Histidine kinase" evidence="8">
    <location>
        <begin position="162"/>
        <end position="381"/>
    </location>
</feature>
<dbReference type="PROSITE" id="PS50109">
    <property type="entry name" value="HIS_KIN"/>
    <property type="match status" value="1"/>
</dbReference>
<feature type="domain" description="Response regulatory" evidence="9">
    <location>
        <begin position="6"/>
        <end position="120"/>
    </location>
</feature>
<dbReference type="InterPro" id="IPR011006">
    <property type="entry name" value="CheY-like_superfamily"/>
</dbReference>
<evidence type="ECO:0000256" key="7">
    <source>
        <dbReference type="PROSITE-ProRule" id="PRU00169"/>
    </source>
</evidence>
<dbReference type="Pfam" id="PF00072">
    <property type="entry name" value="Response_reg"/>
    <property type="match status" value="1"/>
</dbReference>
<dbReference type="PRINTS" id="PR00344">
    <property type="entry name" value="BCTRLSENSOR"/>
</dbReference>
<dbReference type="Pfam" id="PF02518">
    <property type="entry name" value="HATPase_c"/>
    <property type="match status" value="1"/>
</dbReference>
<gene>
    <name evidence="10" type="ORF">DGI_1704</name>
</gene>
<dbReference type="InterPro" id="IPR001789">
    <property type="entry name" value="Sig_transdc_resp-reg_receiver"/>
</dbReference>
<evidence type="ECO:0000256" key="1">
    <source>
        <dbReference type="ARBA" id="ARBA00000085"/>
    </source>
</evidence>
<dbReference type="EMBL" id="CP006585">
    <property type="protein sequence ID" value="AGW13521.1"/>
    <property type="molecule type" value="Genomic_DNA"/>
</dbReference>
<evidence type="ECO:0000259" key="9">
    <source>
        <dbReference type="PROSITE" id="PS50110"/>
    </source>
</evidence>
<dbReference type="PANTHER" id="PTHR43547:SF2">
    <property type="entry name" value="HYBRID SIGNAL TRANSDUCTION HISTIDINE KINASE C"/>
    <property type="match status" value="1"/>
</dbReference>
<dbReference type="FunFam" id="3.40.50.2300:FF:000018">
    <property type="entry name" value="DNA-binding transcriptional regulator NtrC"/>
    <property type="match status" value="1"/>
</dbReference>
<organism evidence="10 11">
    <name type="scientific">Megalodesulfovibrio gigas (strain ATCC 19364 / DSM 1382 / NCIMB 9332 / VKM B-1759)</name>
    <name type="common">Desulfovibrio gigas</name>
    <dbReference type="NCBI Taxonomy" id="1121448"/>
    <lineage>
        <taxon>Bacteria</taxon>
        <taxon>Pseudomonadati</taxon>
        <taxon>Thermodesulfobacteriota</taxon>
        <taxon>Desulfovibrionia</taxon>
        <taxon>Desulfovibrionales</taxon>
        <taxon>Desulfovibrionaceae</taxon>
        <taxon>Megalodesulfovibrio</taxon>
    </lineage>
</organism>
<evidence type="ECO:0000313" key="10">
    <source>
        <dbReference type="EMBL" id="AGW13521.1"/>
    </source>
</evidence>
<evidence type="ECO:0000256" key="2">
    <source>
        <dbReference type="ARBA" id="ARBA00012438"/>
    </source>
</evidence>
<dbReference type="AlphaFoldDB" id="T2GBL6"/>
<dbReference type="STRING" id="1121448.DGI_1704"/>
<accession>T2GBL6</accession>
<reference evidence="11" key="2">
    <citation type="submission" date="2013-07" db="EMBL/GenBank/DDBJ databases">
        <authorList>
            <person name="Morais-Silva F.O."/>
            <person name="Rezende A.M."/>
            <person name="Pimentel C."/>
            <person name="Resende D.M."/>
            <person name="Santos C.I."/>
            <person name="Clemente C."/>
            <person name="de Oliveira L.M."/>
            <person name="da Silva S.M."/>
            <person name="Costa D.A."/>
            <person name="Varela-Raposo A."/>
            <person name="Horacio E.C.A."/>
            <person name="Matos M."/>
            <person name="Flores O."/>
            <person name="Ruiz J.C."/>
            <person name="Rodrigues-Pousada C."/>
        </authorList>
    </citation>
    <scope>NUCLEOTIDE SEQUENCE [LARGE SCALE GENOMIC DNA]</scope>
    <source>
        <strain evidence="11">ATCC 19364 / DSM 1382 / NCIMB 9332 / VKM B-1759</strain>
    </source>
</reference>
<dbReference type="eggNOG" id="COG5002">
    <property type="taxonomic scope" value="Bacteria"/>
</dbReference>
<dbReference type="eggNOG" id="COG2204">
    <property type="taxonomic scope" value="Bacteria"/>
</dbReference>
<dbReference type="Gene3D" id="3.30.565.10">
    <property type="entry name" value="Histidine kinase-like ATPase, C-terminal domain"/>
    <property type="match status" value="1"/>
</dbReference>
<keyword evidence="11" id="KW-1185">Reference proteome</keyword>
<evidence type="ECO:0000256" key="4">
    <source>
        <dbReference type="ARBA" id="ARBA00023012"/>
    </source>
</evidence>
<protein>
    <recommendedName>
        <fullName evidence="2">histidine kinase</fullName>
        <ecNumber evidence="2">2.7.13.3</ecNumber>
    </recommendedName>
</protein>
<dbReference type="SMART" id="SM00387">
    <property type="entry name" value="HATPase_c"/>
    <property type="match status" value="1"/>
</dbReference>
<dbReference type="InterPro" id="IPR005467">
    <property type="entry name" value="His_kinase_dom"/>
</dbReference>
<keyword evidence="6" id="KW-0804">Transcription</keyword>
<dbReference type="KEGG" id="dgg:DGI_1704"/>
<reference evidence="10 11" key="1">
    <citation type="journal article" date="2013" name="J. Bacteriol.">
        <title>Roles of HynAB and Ech, the only two hydrogenases found in the model sulfate reducer Desulfovibrio gigas.</title>
        <authorList>
            <person name="Morais-Silva F.O."/>
            <person name="Santos C.I."/>
            <person name="Rodrigues R."/>
            <person name="Pereira I.A."/>
            <person name="Rodrigues-Pousada C."/>
        </authorList>
    </citation>
    <scope>NUCLEOTIDE SEQUENCE [LARGE SCALE GENOMIC DNA]</scope>
    <source>
        <strain evidence="11">ATCC 19364 / DSM 1382 / NCIMB 9332 / VKM B-1759</strain>
    </source>
</reference>
<dbReference type="GO" id="GO:0000155">
    <property type="term" value="F:phosphorelay sensor kinase activity"/>
    <property type="evidence" value="ECO:0007669"/>
    <property type="project" value="TreeGrafter"/>
</dbReference>
<dbReference type="SMART" id="SM00448">
    <property type="entry name" value="REC"/>
    <property type="match status" value="1"/>
</dbReference>
<evidence type="ECO:0000313" key="11">
    <source>
        <dbReference type="Proteomes" id="UP000016587"/>
    </source>
</evidence>
<dbReference type="Gene3D" id="1.10.287.130">
    <property type="match status" value="1"/>
</dbReference>
<dbReference type="EC" id="2.7.13.3" evidence="2"/>
<dbReference type="Gene3D" id="3.40.50.2300">
    <property type="match status" value="1"/>
</dbReference>
<keyword evidence="4" id="KW-0902">Two-component regulatory system</keyword>
<dbReference type="InterPro" id="IPR004358">
    <property type="entry name" value="Sig_transdc_His_kin-like_C"/>
</dbReference>
<dbReference type="InterPro" id="IPR036890">
    <property type="entry name" value="HATPase_C_sf"/>
</dbReference>
<dbReference type="Proteomes" id="UP000016587">
    <property type="component" value="Chromosome"/>
</dbReference>
<proteinExistence type="predicted"/>
<dbReference type="PATRIC" id="fig|1121448.10.peg.1690"/>
<dbReference type="SUPFAM" id="SSF52172">
    <property type="entry name" value="CheY-like"/>
    <property type="match status" value="1"/>
</dbReference>
<name>T2GBL6_MEGG1</name>
<dbReference type="HOGENOM" id="CLU_000445_114_72_7"/>
<evidence type="ECO:0000256" key="3">
    <source>
        <dbReference type="ARBA" id="ARBA00022553"/>
    </source>
</evidence>
<comment type="catalytic activity">
    <reaction evidence="1">
        <text>ATP + protein L-histidine = ADP + protein N-phospho-L-histidine.</text>
        <dbReference type="EC" id="2.7.13.3"/>
    </reaction>
</comment>
<keyword evidence="3 7" id="KW-0597">Phosphoprotein</keyword>
<sequence length="406" mass="43568">MSSEKTILLVDDEEGIRKVLSLILRDAGYEVHLATSGEDALAQLEVVRPAIVLTDIKMPGMDGIELLTRIKANNPDIEVVMLTGHGDLDLAIQSIKREATDFVTKPINEDVLDIALTRAREHLAMRRQLRQYTEHLERLALEKSRELAAVERFAAVGQTAASLAHAIKNIASGLEGAIFLMESGRKGDDAMQEQGFAMLKDNVAAIRHLMQDLLQMGSERVPQRAPCDPDQPALEVASLLRHKALEAGVELTVEAGAGREPILMDAKAIHQCLMNLVGNAIEAAAIPFKGVRPVEACVREVRLTTSRQGRFICYRISDTGPGVMEEARERLFAAFATGKATGTGVGLMATKRIVEAHGGTIELENAGPDGATFALCLPAASAKGYFVTEAAPAGLAGTGRCASCSE</sequence>
<dbReference type="PANTHER" id="PTHR43547">
    <property type="entry name" value="TWO-COMPONENT HISTIDINE KINASE"/>
    <property type="match status" value="1"/>
</dbReference>
<keyword evidence="5" id="KW-0805">Transcription regulation</keyword>
<evidence type="ECO:0000256" key="6">
    <source>
        <dbReference type="ARBA" id="ARBA00023163"/>
    </source>
</evidence>
<evidence type="ECO:0000256" key="5">
    <source>
        <dbReference type="ARBA" id="ARBA00023015"/>
    </source>
</evidence>
<dbReference type="SUPFAM" id="SSF55874">
    <property type="entry name" value="ATPase domain of HSP90 chaperone/DNA topoisomerase II/histidine kinase"/>
    <property type="match status" value="1"/>
</dbReference>
<feature type="modified residue" description="4-aspartylphosphate" evidence="7">
    <location>
        <position position="55"/>
    </location>
</feature>
<dbReference type="PROSITE" id="PS50110">
    <property type="entry name" value="RESPONSE_REGULATORY"/>
    <property type="match status" value="1"/>
</dbReference>
<evidence type="ECO:0000259" key="8">
    <source>
        <dbReference type="PROSITE" id="PS50109"/>
    </source>
</evidence>
<dbReference type="InterPro" id="IPR003594">
    <property type="entry name" value="HATPase_dom"/>
</dbReference>